<name>A0AAY4AYS5_9TELE</name>
<dbReference type="PANTHER" id="PTHR23302">
    <property type="entry name" value="TRANSMEMBRANE CHANNEL-RELATED"/>
    <property type="match status" value="1"/>
</dbReference>
<dbReference type="GeneTree" id="ENSGT01050000244894"/>
<keyword evidence="5 6" id="KW-0472">Membrane</keyword>
<sequence length="579" mass="65164">MCSDTVLSEPELVADLGKMPIRARTQAIRTLPMSIDDKRTGGLSEKHYLENLKQMRLKPLASSFIVWVSQSFSRCHSSMATYRTLVVLWLGSLKEIQAKFGTAVLSYFLFLKWLLMFNFFSFLVNLSFIAVPQLVHGLNRTSSVSFRGLELLTGAGYFNQTVLFYGGYNGGVIETQLEYNMQLAYFFTIVTYLTVSVLSRSMARSFQRNVVELGSVTGTVSLLFCSWDFSVSDIKAIQSHKARLSDRTKHFSLHLVSWLLSLVLTAGSCAAVHFLCQVNLKVSELVSEAATLLLPVVVTLIILVVPILFSLINKMDPFPSPRSVVYITMLRNVLLRMSVLGILCYYWLTQVPNKIPCWESFVGQDVYRLIVMDFLLSALGFSFFRQIECGKSLGAPEFDIARNVLDLIYGQTLAWIGMYFSPLLPAIQIIKLFITFYMKKVLFSFSAAQMETVFIALLFFPSLVGSLALVAYTIWRYILKPSLQCGPFQGLNTTFQAVSVWVDGLGSKPGGPGAVWVFRNVIQSTVFFFLSSMAVIILQYFFWQAILGQKQHIGSLRKQIVSVSLFPFASRLRSLFLSI</sequence>
<reference evidence="8" key="3">
    <citation type="submission" date="2025-09" db="UniProtKB">
        <authorList>
            <consortium name="Ensembl"/>
        </authorList>
    </citation>
    <scope>IDENTIFICATION</scope>
</reference>
<dbReference type="PANTHER" id="PTHR23302:SF5">
    <property type="entry name" value="TRANSMEMBRANE CHANNEL-LIKE PROTEIN 5"/>
    <property type="match status" value="1"/>
</dbReference>
<feature type="transmembrane region" description="Helical" evidence="6">
    <location>
        <begin position="324"/>
        <end position="348"/>
    </location>
</feature>
<evidence type="ECO:0000256" key="1">
    <source>
        <dbReference type="ARBA" id="ARBA00004141"/>
    </source>
</evidence>
<feature type="transmembrane region" description="Helical" evidence="6">
    <location>
        <begin position="292"/>
        <end position="312"/>
    </location>
</feature>
<evidence type="ECO:0000256" key="4">
    <source>
        <dbReference type="ARBA" id="ARBA00022989"/>
    </source>
</evidence>
<feature type="transmembrane region" description="Helical" evidence="6">
    <location>
        <begin position="521"/>
        <end position="543"/>
    </location>
</feature>
<evidence type="ECO:0000313" key="9">
    <source>
        <dbReference type="Proteomes" id="UP000694580"/>
    </source>
</evidence>
<dbReference type="Proteomes" id="UP000694580">
    <property type="component" value="Chromosome 7"/>
</dbReference>
<keyword evidence="3 6" id="KW-0812">Transmembrane</keyword>
<feature type="transmembrane region" description="Helical" evidence="6">
    <location>
        <begin position="407"/>
        <end position="434"/>
    </location>
</feature>
<evidence type="ECO:0000256" key="5">
    <source>
        <dbReference type="ARBA" id="ARBA00023136"/>
    </source>
</evidence>
<reference evidence="8" key="2">
    <citation type="submission" date="2025-08" db="UniProtKB">
        <authorList>
            <consortium name="Ensembl"/>
        </authorList>
    </citation>
    <scope>IDENTIFICATION</scope>
</reference>
<keyword evidence="4 6" id="KW-1133">Transmembrane helix</keyword>
<accession>A0AAY4AYS5</accession>
<organism evidence="8 9">
    <name type="scientific">Denticeps clupeoides</name>
    <name type="common">denticle herring</name>
    <dbReference type="NCBI Taxonomy" id="299321"/>
    <lineage>
        <taxon>Eukaryota</taxon>
        <taxon>Metazoa</taxon>
        <taxon>Chordata</taxon>
        <taxon>Craniata</taxon>
        <taxon>Vertebrata</taxon>
        <taxon>Euteleostomi</taxon>
        <taxon>Actinopterygii</taxon>
        <taxon>Neopterygii</taxon>
        <taxon>Teleostei</taxon>
        <taxon>Clupei</taxon>
        <taxon>Clupeiformes</taxon>
        <taxon>Denticipitoidei</taxon>
        <taxon>Denticipitidae</taxon>
        <taxon>Denticeps</taxon>
    </lineage>
</organism>
<proteinExistence type="inferred from homology"/>
<evidence type="ECO:0000313" key="8">
    <source>
        <dbReference type="Ensembl" id="ENSDCDP00010013929.1"/>
    </source>
</evidence>
<dbReference type="GO" id="GO:0005886">
    <property type="term" value="C:plasma membrane"/>
    <property type="evidence" value="ECO:0007669"/>
    <property type="project" value="InterPro"/>
</dbReference>
<dbReference type="AlphaFoldDB" id="A0AAY4AYS5"/>
<evidence type="ECO:0000256" key="6">
    <source>
        <dbReference type="RuleBase" id="RU310713"/>
    </source>
</evidence>
<feature type="transmembrane region" description="Helical" evidence="6">
    <location>
        <begin position="255"/>
        <end position="280"/>
    </location>
</feature>
<evidence type="ECO:0000256" key="2">
    <source>
        <dbReference type="ARBA" id="ARBA00006510"/>
    </source>
</evidence>
<dbReference type="Ensembl" id="ENSDCDT00010014694.1">
    <property type="protein sequence ID" value="ENSDCDP00010013929.1"/>
    <property type="gene ID" value="ENSDCDG00010006399.1"/>
</dbReference>
<feature type="transmembrane region" description="Helical" evidence="6">
    <location>
        <begin position="454"/>
        <end position="475"/>
    </location>
</feature>
<protein>
    <recommendedName>
        <fullName evidence="6">Transmembrane channel-like protein</fullName>
    </recommendedName>
</protein>
<keyword evidence="9" id="KW-1185">Reference proteome</keyword>
<feature type="transmembrane region" description="Helical" evidence="6">
    <location>
        <begin position="179"/>
        <end position="198"/>
    </location>
</feature>
<feature type="transmembrane region" description="Helical" evidence="6">
    <location>
        <begin position="104"/>
        <end position="131"/>
    </location>
</feature>
<reference evidence="8 9" key="1">
    <citation type="submission" date="2020-06" db="EMBL/GenBank/DDBJ databases">
        <authorList>
            <consortium name="Wellcome Sanger Institute Data Sharing"/>
        </authorList>
    </citation>
    <scope>NUCLEOTIDE SEQUENCE [LARGE SCALE GENOMIC DNA]</scope>
</reference>
<comment type="subcellular location">
    <subcellularLocation>
        <location evidence="1 6">Membrane</location>
        <topology evidence="1 6">Multi-pass membrane protein</topology>
    </subcellularLocation>
</comment>
<comment type="similarity">
    <text evidence="2 6">Belongs to the TMC family.</text>
</comment>
<evidence type="ECO:0000256" key="3">
    <source>
        <dbReference type="ARBA" id="ARBA00022692"/>
    </source>
</evidence>
<feature type="transmembrane region" description="Helical" evidence="6">
    <location>
        <begin position="369"/>
        <end position="387"/>
    </location>
</feature>
<gene>
    <name evidence="8" type="primary">TMC5</name>
</gene>
<dbReference type="InterPro" id="IPR012496">
    <property type="entry name" value="TMC_dom"/>
</dbReference>
<evidence type="ECO:0000259" key="7">
    <source>
        <dbReference type="Pfam" id="PF07810"/>
    </source>
</evidence>
<dbReference type="GO" id="GO:0008381">
    <property type="term" value="F:mechanosensitive monoatomic ion channel activity"/>
    <property type="evidence" value="ECO:0007669"/>
    <property type="project" value="TreeGrafter"/>
</dbReference>
<feature type="domain" description="TMC" evidence="7">
    <location>
        <begin position="357"/>
        <end position="454"/>
    </location>
</feature>
<dbReference type="Pfam" id="PF07810">
    <property type="entry name" value="TMC"/>
    <property type="match status" value="1"/>
</dbReference>
<dbReference type="InterPro" id="IPR038900">
    <property type="entry name" value="TMC"/>
</dbReference>